<dbReference type="GO" id="GO:0004672">
    <property type="term" value="F:protein kinase activity"/>
    <property type="evidence" value="ECO:0007669"/>
    <property type="project" value="UniProtKB-ARBA"/>
</dbReference>
<evidence type="ECO:0000256" key="2">
    <source>
        <dbReference type="PROSITE-ProRule" id="PRU00110"/>
    </source>
</evidence>
<feature type="domain" description="HPt" evidence="3">
    <location>
        <begin position="33"/>
        <end position="123"/>
    </location>
</feature>
<dbReference type="CDD" id="cd00088">
    <property type="entry name" value="HPT"/>
    <property type="match status" value="1"/>
</dbReference>
<dbReference type="AlphaFoldDB" id="A0A4R0P533"/>
<keyword evidence="2" id="KW-0597">Phosphoprotein</keyword>
<gene>
    <name evidence="4" type="ORF">E0D97_15705</name>
</gene>
<name>A0A4R0P533_9HYPH</name>
<dbReference type="PROSITE" id="PS50894">
    <property type="entry name" value="HPT"/>
    <property type="match status" value="1"/>
</dbReference>
<protein>
    <submittedName>
        <fullName evidence="4">Hpt domain-containing protein</fullName>
    </submittedName>
</protein>
<dbReference type="Gene3D" id="1.20.120.160">
    <property type="entry name" value="HPT domain"/>
    <property type="match status" value="1"/>
</dbReference>
<dbReference type="InterPro" id="IPR008207">
    <property type="entry name" value="Sig_transdc_His_kin_Hpt_dom"/>
</dbReference>
<organism evidence="4 5">
    <name type="scientific">Oricola cellulosilytica</name>
    <dbReference type="NCBI Taxonomy" id="1429082"/>
    <lineage>
        <taxon>Bacteria</taxon>
        <taxon>Pseudomonadati</taxon>
        <taxon>Pseudomonadota</taxon>
        <taxon>Alphaproteobacteria</taxon>
        <taxon>Hyphomicrobiales</taxon>
        <taxon>Ahrensiaceae</taxon>
        <taxon>Oricola</taxon>
    </lineage>
</organism>
<dbReference type="EMBL" id="SJST01000008">
    <property type="protein sequence ID" value="TCD11787.1"/>
    <property type="molecule type" value="Genomic_DNA"/>
</dbReference>
<keyword evidence="1" id="KW-0902">Two-component regulatory system</keyword>
<dbReference type="InterPro" id="IPR036641">
    <property type="entry name" value="HPT_dom_sf"/>
</dbReference>
<proteinExistence type="predicted"/>
<reference evidence="4 5" key="1">
    <citation type="journal article" date="2015" name="Antonie Van Leeuwenhoek">
        <title>Oricola cellulosilytica gen. nov., sp. nov., a cellulose-degrading bacterium of the family Phyllobacteriaceae isolated from surface seashore water, and emended descriptions of Mesorhizobium loti and Phyllobacterium myrsinacearum.</title>
        <authorList>
            <person name="Hameed A."/>
            <person name="Shahina M."/>
            <person name="Lai W.A."/>
            <person name="Lin S.Y."/>
            <person name="Young L.S."/>
            <person name="Liu Y.C."/>
            <person name="Hsu Y.H."/>
            <person name="Young C.C."/>
        </authorList>
    </citation>
    <scope>NUCLEOTIDE SEQUENCE [LARGE SCALE GENOMIC DNA]</scope>
    <source>
        <strain evidence="4 5">KCTC 52183</strain>
    </source>
</reference>
<dbReference type="RefSeq" id="WP_131570702.1">
    <property type="nucleotide sequence ID" value="NZ_JAINFK010000007.1"/>
</dbReference>
<evidence type="ECO:0000313" key="4">
    <source>
        <dbReference type="EMBL" id="TCD11787.1"/>
    </source>
</evidence>
<keyword evidence="5" id="KW-1185">Reference proteome</keyword>
<dbReference type="OrthoDB" id="8454588at2"/>
<dbReference type="GO" id="GO:0000160">
    <property type="term" value="P:phosphorelay signal transduction system"/>
    <property type="evidence" value="ECO:0007669"/>
    <property type="project" value="UniProtKB-KW"/>
</dbReference>
<feature type="modified residue" description="Phosphohistidine" evidence="2">
    <location>
        <position position="73"/>
    </location>
</feature>
<comment type="caution">
    <text evidence="4">The sequence shown here is derived from an EMBL/GenBank/DDBJ whole genome shotgun (WGS) entry which is preliminary data.</text>
</comment>
<accession>A0A4R0P533</accession>
<dbReference type="Pfam" id="PF01627">
    <property type="entry name" value="Hpt"/>
    <property type="match status" value="1"/>
</dbReference>
<evidence type="ECO:0000256" key="1">
    <source>
        <dbReference type="ARBA" id="ARBA00023012"/>
    </source>
</evidence>
<sequence>MDSKNPPIFASPDTPCELRGDKRPVDLVFLSRQTGGNRALEEEVLSLFSRQAASLGKDLTGHRSCAARKRNAHTLKGAARAIGAFGLAECASRIETAPDDPAPVTELLREVETVRDYIASLLR</sequence>
<dbReference type="SUPFAM" id="SSF47226">
    <property type="entry name" value="Histidine-containing phosphotransfer domain, HPT domain"/>
    <property type="match status" value="1"/>
</dbReference>
<evidence type="ECO:0000259" key="3">
    <source>
        <dbReference type="PROSITE" id="PS50894"/>
    </source>
</evidence>
<evidence type="ECO:0000313" key="5">
    <source>
        <dbReference type="Proteomes" id="UP000291301"/>
    </source>
</evidence>
<dbReference type="Proteomes" id="UP000291301">
    <property type="component" value="Unassembled WGS sequence"/>
</dbReference>